<evidence type="ECO:0000259" key="4">
    <source>
        <dbReference type="PROSITE" id="PS51352"/>
    </source>
</evidence>
<dbReference type="Gene3D" id="3.40.30.10">
    <property type="entry name" value="Glutaredoxin"/>
    <property type="match status" value="1"/>
</dbReference>
<dbReference type="PROSITE" id="PS51352">
    <property type="entry name" value="THIOREDOXIN_2"/>
    <property type="match status" value="1"/>
</dbReference>
<evidence type="ECO:0000256" key="1">
    <source>
        <dbReference type="ARBA" id="ARBA00004196"/>
    </source>
</evidence>
<comment type="caution">
    <text evidence="5">The sequence shown here is derived from an EMBL/GenBank/DDBJ whole genome shotgun (WGS) entry which is preliminary data.</text>
</comment>
<evidence type="ECO:0000256" key="2">
    <source>
        <dbReference type="ARBA" id="ARBA00022748"/>
    </source>
</evidence>
<evidence type="ECO:0000313" key="5">
    <source>
        <dbReference type="EMBL" id="GAA4010609.1"/>
    </source>
</evidence>
<dbReference type="CDD" id="cd02966">
    <property type="entry name" value="TlpA_like_family"/>
    <property type="match status" value="1"/>
</dbReference>
<organism evidence="5 6">
    <name type="scientific">Hymenobacter fastidiosus</name>
    <dbReference type="NCBI Taxonomy" id="486264"/>
    <lineage>
        <taxon>Bacteria</taxon>
        <taxon>Pseudomonadati</taxon>
        <taxon>Bacteroidota</taxon>
        <taxon>Cytophagia</taxon>
        <taxon>Cytophagales</taxon>
        <taxon>Hymenobacteraceae</taxon>
        <taxon>Hymenobacter</taxon>
    </lineage>
</organism>
<dbReference type="PANTHER" id="PTHR42852">
    <property type="entry name" value="THIOL:DISULFIDE INTERCHANGE PROTEIN DSBE"/>
    <property type="match status" value="1"/>
</dbReference>
<evidence type="ECO:0000313" key="6">
    <source>
        <dbReference type="Proteomes" id="UP001500567"/>
    </source>
</evidence>
<dbReference type="PROSITE" id="PS00194">
    <property type="entry name" value="THIOREDOXIN_1"/>
    <property type="match status" value="1"/>
</dbReference>
<evidence type="ECO:0000256" key="3">
    <source>
        <dbReference type="ARBA" id="ARBA00023284"/>
    </source>
</evidence>
<dbReference type="InterPro" id="IPR036249">
    <property type="entry name" value="Thioredoxin-like_sf"/>
</dbReference>
<sequence>MWGRSAAYVLVPLLLYVMGRQTEVVGGAQRLLLTTGLFNPALTPAARLVPNKQADYSLPLLTLEGKPTSLGALRGKVVFLNLWATWCPPCVAEMPGIQHLYEQLKTEPKIAFVLLSLDQNPDKARRFVARRGFTMPAYTLNGNLPAAFETGSIPTTFIISPTGEIVARHEGMADYDRPEVARLLRRLQTAAVK</sequence>
<keyword evidence="2" id="KW-0201">Cytochrome c-type biogenesis</keyword>
<dbReference type="SUPFAM" id="SSF52833">
    <property type="entry name" value="Thioredoxin-like"/>
    <property type="match status" value="1"/>
</dbReference>
<keyword evidence="6" id="KW-1185">Reference proteome</keyword>
<dbReference type="EMBL" id="BAABDJ010000024">
    <property type="protein sequence ID" value="GAA4010609.1"/>
    <property type="molecule type" value="Genomic_DNA"/>
</dbReference>
<protein>
    <recommendedName>
        <fullName evidence="4">Thioredoxin domain-containing protein</fullName>
    </recommendedName>
</protein>
<proteinExistence type="predicted"/>
<dbReference type="InterPro" id="IPR013740">
    <property type="entry name" value="Redoxin"/>
</dbReference>
<dbReference type="Proteomes" id="UP001500567">
    <property type="component" value="Unassembled WGS sequence"/>
</dbReference>
<name>A0ABP7SEI1_9BACT</name>
<dbReference type="InterPro" id="IPR050553">
    <property type="entry name" value="Thioredoxin_ResA/DsbE_sf"/>
</dbReference>
<dbReference type="Pfam" id="PF08534">
    <property type="entry name" value="Redoxin"/>
    <property type="match status" value="1"/>
</dbReference>
<dbReference type="PANTHER" id="PTHR42852:SF13">
    <property type="entry name" value="PROTEIN DIPZ"/>
    <property type="match status" value="1"/>
</dbReference>
<reference evidence="6" key="1">
    <citation type="journal article" date="2019" name="Int. J. Syst. Evol. Microbiol.">
        <title>The Global Catalogue of Microorganisms (GCM) 10K type strain sequencing project: providing services to taxonomists for standard genome sequencing and annotation.</title>
        <authorList>
            <consortium name="The Broad Institute Genomics Platform"/>
            <consortium name="The Broad Institute Genome Sequencing Center for Infectious Disease"/>
            <person name="Wu L."/>
            <person name="Ma J."/>
        </authorList>
    </citation>
    <scope>NUCLEOTIDE SEQUENCE [LARGE SCALE GENOMIC DNA]</scope>
    <source>
        <strain evidence="6">JCM 17224</strain>
    </source>
</reference>
<comment type="subcellular location">
    <subcellularLocation>
        <location evidence="1">Cell envelope</location>
    </subcellularLocation>
</comment>
<dbReference type="InterPro" id="IPR013766">
    <property type="entry name" value="Thioredoxin_domain"/>
</dbReference>
<keyword evidence="3" id="KW-0676">Redox-active center</keyword>
<gene>
    <name evidence="5" type="ORF">GCM10022408_23680</name>
</gene>
<feature type="domain" description="Thioredoxin" evidence="4">
    <location>
        <begin position="47"/>
        <end position="189"/>
    </location>
</feature>
<accession>A0ABP7SEI1</accession>
<dbReference type="InterPro" id="IPR017937">
    <property type="entry name" value="Thioredoxin_CS"/>
</dbReference>